<proteinExistence type="predicted"/>
<evidence type="ECO:0000313" key="3">
    <source>
        <dbReference type="Proteomes" id="UP000077248"/>
    </source>
</evidence>
<keyword evidence="3" id="KW-1185">Reference proteome</keyword>
<feature type="transmembrane region" description="Helical" evidence="1">
    <location>
        <begin position="12"/>
        <end position="34"/>
    </location>
</feature>
<evidence type="ECO:0000313" key="2">
    <source>
        <dbReference type="EMBL" id="OAG13626.1"/>
    </source>
</evidence>
<evidence type="ECO:0000256" key="1">
    <source>
        <dbReference type="SAM" id="Phobius"/>
    </source>
</evidence>
<dbReference type="Proteomes" id="UP000077248">
    <property type="component" value="Unassembled WGS sequence"/>
</dbReference>
<name>A0A177D2C6_ALTAL</name>
<dbReference type="RefSeq" id="XP_018379047.1">
    <property type="nucleotide sequence ID" value="XM_018532649.1"/>
</dbReference>
<accession>A0A177D2C6</accession>
<dbReference type="EMBL" id="KV441508">
    <property type="protein sequence ID" value="OAG13626.1"/>
    <property type="molecule type" value="Genomic_DNA"/>
</dbReference>
<keyword evidence="1" id="KW-1133">Transmembrane helix</keyword>
<keyword evidence="1" id="KW-0812">Transmembrane</keyword>
<keyword evidence="1" id="KW-0472">Membrane</keyword>
<dbReference type="KEGG" id="aalt:CC77DRAFT_661883"/>
<dbReference type="VEuPathDB" id="FungiDB:CC77DRAFT_661883"/>
<sequence>MNLHPINPNFQVHLAMTIITSSITLAVCVTMVYAKPVEKPFGTSSSFPSPPGLLYRQDSALHLANHFSTSDQQSVQIAGIDWDTSNTADDSSWQRFKGKGNMFYCLMDMSDSVTGVQWPDPFKRLPPSASSPWKGTLEDELATWGWFEGEYNQDVSANFGDKIPDVKNMIEVALTALGLSTTPMKDGGKNIGISIEHNDDQLKYDDGEDVPIDEQNYEVDGKTYPNTGAWFRFTLNPEQGVIFGQDFLGPKAAAEQNLDWDVKKEELPKLSIASDILAAYWLRSPTPKNLKYWFGQDVTNEDTVPIIIKILLNHGYTEGVPTWPGLQLNMPSEEALVLLGSPIGSTVAFFLIQHKEELGLKHVSSITIFRDLKTEPDHNAEVQLLFRIDDVPQDDILPEDTEMLDEGTKGKHTRRGIRRKDSMVDLDLGRNISRAHEMSLGERGETVLYSHEFKREL</sequence>
<dbReference type="OMA" id="VINHETN"/>
<dbReference type="AlphaFoldDB" id="A0A177D2C6"/>
<protein>
    <submittedName>
        <fullName evidence="2">Uncharacterized protein</fullName>
    </submittedName>
</protein>
<reference evidence="2 3" key="1">
    <citation type="submission" date="2016-05" db="EMBL/GenBank/DDBJ databases">
        <title>Comparative analysis of secretome profiles of manganese(II)-oxidizing ascomycete fungi.</title>
        <authorList>
            <consortium name="DOE Joint Genome Institute"/>
            <person name="Zeiner C.A."/>
            <person name="Purvine S.O."/>
            <person name="Zink E.M."/>
            <person name="Wu S."/>
            <person name="Pasa-Tolic L."/>
            <person name="Chaput D.L."/>
            <person name="Haridas S."/>
            <person name="Grigoriev I.V."/>
            <person name="Santelli C.M."/>
            <person name="Hansel C.M."/>
        </authorList>
    </citation>
    <scope>NUCLEOTIDE SEQUENCE [LARGE SCALE GENOMIC DNA]</scope>
    <source>
        <strain evidence="2 3">SRC1lrK2f</strain>
    </source>
</reference>
<dbReference type="GeneID" id="29118243"/>
<gene>
    <name evidence="2" type="ORF">CC77DRAFT_661883</name>
</gene>
<organism evidence="2 3">
    <name type="scientific">Alternaria alternata</name>
    <name type="common">Alternaria rot fungus</name>
    <name type="synonym">Torula alternata</name>
    <dbReference type="NCBI Taxonomy" id="5599"/>
    <lineage>
        <taxon>Eukaryota</taxon>
        <taxon>Fungi</taxon>
        <taxon>Dikarya</taxon>
        <taxon>Ascomycota</taxon>
        <taxon>Pezizomycotina</taxon>
        <taxon>Dothideomycetes</taxon>
        <taxon>Pleosporomycetidae</taxon>
        <taxon>Pleosporales</taxon>
        <taxon>Pleosporineae</taxon>
        <taxon>Pleosporaceae</taxon>
        <taxon>Alternaria</taxon>
        <taxon>Alternaria sect. Alternaria</taxon>
        <taxon>Alternaria alternata complex</taxon>
    </lineage>
</organism>